<evidence type="ECO:0000259" key="2">
    <source>
        <dbReference type="Pfam" id="PF00085"/>
    </source>
</evidence>
<comment type="caution">
    <text evidence="3">The sequence shown here is derived from an EMBL/GenBank/DDBJ whole genome shotgun (WGS) entry which is preliminary data.</text>
</comment>
<evidence type="ECO:0000313" key="4">
    <source>
        <dbReference type="Proteomes" id="UP001499910"/>
    </source>
</evidence>
<dbReference type="RefSeq" id="WP_259553259.1">
    <property type="nucleotide sequence ID" value="NZ_BAABHW010000006.1"/>
</dbReference>
<gene>
    <name evidence="3" type="ORF">GCM10023209_33990</name>
</gene>
<dbReference type="Gene3D" id="3.40.30.10">
    <property type="entry name" value="Glutaredoxin"/>
    <property type="match status" value="1"/>
</dbReference>
<name>A0ABP9LKM3_9RHOB</name>
<dbReference type="Proteomes" id="UP001499910">
    <property type="component" value="Unassembled WGS sequence"/>
</dbReference>
<proteinExistence type="predicted"/>
<dbReference type="InterPro" id="IPR013766">
    <property type="entry name" value="Thioredoxin_domain"/>
</dbReference>
<feature type="domain" description="Thioredoxin" evidence="2">
    <location>
        <begin position="38"/>
        <end position="131"/>
    </location>
</feature>
<evidence type="ECO:0000256" key="1">
    <source>
        <dbReference type="SAM" id="SignalP"/>
    </source>
</evidence>
<dbReference type="Pfam" id="PF00085">
    <property type="entry name" value="Thioredoxin"/>
    <property type="match status" value="1"/>
</dbReference>
<feature type="chain" id="PRO_5047442089" description="Thioredoxin domain-containing protein" evidence="1">
    <location>
        <begin position="23"/>
        <end position="137"/>
    </location>
</feature>
<organism evidence="3 4">
    <name type="scientific">[Roseibacterium] beibuensis</name>
    <dbReference type="NCBI Taxonomy" id="1193142"/>
    <lineage>
        <taxon>Bacteria</taxon>
        <taxon>Pseudomonadati</taxon>
        <taxon>Pseudomonadota</taxon>
        <taxon>Alphaproteobacteria</taxon>
        <taxon>Rhodobacterales</taxon>
        <taxon>Roseobacteraceae</taxon>
        <taxon>Roseicyclus</taxon>
    </lineage>
</organism>
<accession>A0ABP9LKM3</accession>
<evidence type="ECO:0000313" key="3">
    <source>
        <dbReference type="EMBL" id="GAA5080424.1"/>
    </source>
</evidence>
<keyword evidence="4" id="KW-1185">Reference proteome</keyword>
<dbReference type="SUPFAM" id="SSF52833">
    <property type="entry name" value="Thioredoxin-like"/>
    <property type="match status" value="1"/>
</dbReference>
<feature type="signal peptide" evidence="1">
    <location>
        <begin position="1"/>
        <end position="22"/>
    </location>
</feature>
<protein>
    <recommendedName>
        <fullName evidence="2">Thioredoxin domain-containing protein</fullName>
    </recommendedName>
</protein>
<keyword evidence="1" id="KW-0732">Signal</keyword>
<dbReference type="CDD" id="cd02947">
    <property type="entry name" value="TRX_family"/>
    <property type="match status" value="1"/>
</dbReference>
<sequence length="137" mass="14944">MTRREIFLGASALVLAPMAASAQSAAMIDYEPGLPERLLAEGHTVLLDFAASWCSTCRAQGRIIEALRAQNPAYDAAITFVRVDWDTYGQSEFAMLLGVPRRSTLIMLRGEDELGRIIASTREDDIRALLDTAVGEA</sequence>
<dbReference type="InterPro" id="IPR036249">
    <property type="entry name" value="Thioredoxin-like_sf"/>
</dbReference>
<dbReference type="EMBL" id="BAABHW010000006">
    <property type="protein sequence ID" value="GAA5080424.1"/>
    <property type="molecule type" value="Genomic_DNA"/>
</dbReference>
<reference evidence="4" key="1">
    <citation type="journal article" date="2019" name="Int. J. Syst. Evol. Microbiol.">
        <title>The Global Catalogue of Microorganisms (GCM) 10K type strain sequencing project: providing services to taxonomists for standard genome sequencing and annotation.</title>
        <authorList>
            <consortium name="The Broad Institute Genomics Platform"/>
            <consortium name="The Broad Institute Genome Sequencing Center for Infectious Disease"/>
            <person name="Wu L."/>
            <person name="Ma J."/>
        </authorList>
    </citation>
    <scope>NUCLEOTIDE SEQUENCE [LARGE SCALE GENOMIC DNA]</scope>
    <source>
        <strain evidence="4">JCM 18015</strain>
    </source>
</reference>